<evidence type="ECO:0000313" key="2">
    <source>
        <dbReference type="EMBL" id="EMS70112.1"/>
    </source>
</evidence>
<dbReference type="GO" id="GO:0006813">
    <property type="term" value="P:potassium ion transport"/>
    <property type="evidence" value="ECO:0007669"/>
    <property type="project" value="InterPro"/>
</dbReference>
<dbReference type="Pfam" id="PF25991">
    <property type="entry name" value="KhtT_N"/>
    <property type="match status" value="1"/>
</dbReference>
<evidence type="ECO:0000313" key="3">
    <source>
        <dbReference type="Proteomes" id="UP000014155"/>
    </source>
</evidence>
<accession>S0FGG3</accession>
<dbReference type="AlphaFoldDB" id="S0FGG3"/>
<dbReference type="InterPro" id="IPR050144">
    <property type="entry name" value="AAE_transporter"/>
</dbReference>
<protein>
    <submittedName>
        <fullName evidence="2">TrkA-C domain-containing protein</fullName>
    </submittedName>
</protein>
<dbReference type="PROSITE" id="PS51202">
    <property type="entry name" value="RCK_C"/>
    <property type="match status" value="1"/>
</dbReference>
<reference evidence="2 3" key="1">
    <citation type="journal article" date="2013" name="Genome Announc.">
        <title>Draft Genome Sequence of the Cellulolytic, Mesophilic, Anaerobic Bacterium Clostridium termitidis Strain CT1112 (DSM 5398).</title>
        <authorList>
            <person name="Lal S."/>
            <person name="Ramachandran U."/>
            <person name="Zhang X."/>
            <person name="Munir R."/>
            <person name="Sparling R."/>
            <person name="Levin D.B."/>
        </authorList>
    </citation>
    <scope>NUCLEOTIDE SEQUENCE [LARGE SCALE GENOMIC DNA]</scope>
    <source>
        <strain evidence="2 3">CT1112</strain>
    </source>
</reference>
<dbReference type="PANTHER" id="PTHR30445:SF8">
    <property type="entry name" value="K(+)_H(+) ANTIPORTER SUBUNIT KHTT"/>
    <property type="match status" value="1"/>
</dbReference>
<dbReference type="PANTHER" id="PTHR30445">
    <property type="entry name" value="K(+)_H(+) ANTIPORTER SUBUNIT KHTT"/>
    <property type="match status" value="1"/>
</dbReference>
<evidence type="ECO:0000259" key="1">
    <source>
        <dbReference type="PROSITE" id="PS51202"/>
    </source>
</evidence>
<dbReference type="eggNOG" id="COG0490">
    <property type="taxonomic scope" value="Bacteria"/>
</dbReference>
<dbReference type="PATRIC" id="fig|1195236.3.peg.4493"/>
<gene>
    <name evidence="2" type="ORF">CTER_4315</name>
</gene>
<dbReference type="PIRSF" id="PIRSF005028">
    <property type="entry name" value="KhtT"/>
    <property type="match status" value="1"/>
</dbReference>
<dbReference type="SUPFAM" id="SSF116726">
    <property type="entry name" value="TrkA C-terminal domain-like"/>
    <property type="match status" value="1"/>
</dbReference>
<dbReference type="InterPro" id="IPR036721">
    <property type="entry name" value="RCK_C_sf"/>
</dbReference>
<proteinExistence type="predicted"/>
<keyword evidence="3" id="KW-1185">Reference proteome</keyword>
<dbReference type="STRING" id="1195236.CTER_4315"/>
<dbReference type="RefSeq" id="WP_004629223.1">
    <property type="nucleotide sequence ID" value="NZ_AORV01000060.1"/>
</dbReference>
<feature type="domain" description="RCK C-terminal" evidence="1">
    <location>
        <begin position="76"/>
        <end position="161"/>
    </location>
</feature>
<sequence length="164" mass="18299">MTIRESDLPNIGKKFEVEVQEGNKLVIVVHDDGRRELYHFYHNDYENCASMVTLDDNEARNVAAIIGGLAYKPKALETVDVSLGDLIVEWYKIQDGSKCIGKSIGEMQVRKTTGASIIAVMEKGQKKHINPGVDYVFSAESTIVVVGERKHLKVLKNYLFGGEI</sequence>
<comment type="caution">
    <text evidence="2">The sequence shown here is derived from an EMBL/GenBank/DDBJ whole genome shotgun (WGS) entry which is preliminary data.</text>
</comment>
<dbReference type="InterPro" id="IPR026278">
    <property type="entry name" value="KhtT"/>
</dbReference>
<name>S0FGG3_RUMCE</name>
<dbReference type="GO" id="GO:0008324">
    <property type="term" value="F:monoatomic cation transmembrane transporter activity"/>
    <property type="evidence" value="ECO:0007669"/>
    <property type="project" value="InterPro"/>
</dbReference>
<dbReference type="EMBL" id="AORV01000060">
    <property type="protein sequence ID" value="EMS70112.1"/>
    <property type="molecule type" value="Genomic_DNA"/>
</dbReference>
<dbReference type="Gene3D" id="3.30.70.1450">
    <property type="entry name" value="Regulator of K+ conductance, C-terminal domain"/>
    <property type="match status" value="1"/>
</dbReference>
<dbReference type="Proteomes" id="UP000014155">
    <property type="component" value="Unassembled WGS sequence"/>
</dbReference>
<dbReference type="Pfam" id="PF02080">
    <property type="entry name" value="TrkA_C"/>
    <property type="match status" value="1"/>
</dbReference>
<organism evidence="2 3">
    <name type="scientific">Ruminiclostridium cellobioparum subsp. termitidis CT1112</name>
    <dbReference type="NCBI Taxonomy" id="1195236"/>
    <lineage>
        <taxon>Bacteria</taxon>
        <taxon>Bacillati</taxon>
        <taxon>Bacillota</taxon>
        <taxon>Clostridia</taxon>
        <taxon>Eubacteriales</taxon>
        <taxon>Oscillospiraceae</taxon>
        <taxon>Ruminiclostridium</taxon>
    </lineage>
</organism>
<dbReference type="InterPro" id="IPR006037">
    <property type="entry name" value="RCK_C"/>
</dbReference>
<dbReference type="InterPro" id="IPR058776">
    <property type="entry name" value="KhtT-like_N"/>
</dbReference>